<keyword evidence="1" id="KW-0732">Signal</keyword>
<evidence type="ECO:0000313" key="2">
    <source>
        <dbReference type="EMBL" id="KAK9880889.1"/>
    </source>
</evidence>
<feature type="signal peptide" evidence="1">
    <location>
        <begin position="1"/>
        <end position="20"/>
    </location>
</feature>
<feature type="chain" id="PRO_5043699420" evidence="1">
    <location>
        <begin position="21"/>
        <end position="77"/>
    </location>
</feature>
<organism evidence="2 3">
    <name type="scientific">Henosepilachna vigintioctopunctata</name>
    <dbReference type="NCBI Taxonomy" id="420089"/>
    <lineage>
        <taxon>Eukaryota</taxon>
        <taxon>Metazoa</taxon>
        <taxon>Ecdysozoa</taxon>
        <taxon>Arthropoda</taxon>
        <taxon>Hexapoda</taxon>
        <taxon>Insecta</taxon>
        <taxon>Pterygota</taxon>
        <taxon>Neoptera</taxon>
        <taxon>Endopterygota</taxon>
        <taxon>Coleoptera</taxon>
        <taxon>Polyphaga</taxon>
        <taxon>Cucujiformia</taxon>
        <taxon>Coccinelloidea</taxon>
        <taxon>Coccinellidae</taxon>
        <taxon>Epilachninae</taxon>
        <taxon>Epilachnini</taxon>
        <taxon>Henosepilachna</taxon>
    </lineage>
</organism>
<dbReference type="EMBL" id="JARQZJ010000066">
    <property type="protein sequence ID" value="KAK9880889.1"/>
    <property type="molecule type" value="Genomic_DNA"/>
</dbReference>
<keyword evidence="3" id="KW-1185">Reference proteome</keyword>
<dbReference type="Proteomes" id="UP001431783">
    <property type="component" value="Unassembled WGS sequence"/>
</dbReference>
<evidence type="ECO:0000313" key="3">
    <source>
        <dbReference type="Proteomes" id="UP001431783"/>
    </source>
</evidence>
<comment type="caution">
    <text evidence="2">The sequence shown here is derived from an EMBL/GenBank/DDBJ whole genome shotgun (WGS) entry which is preliminary data.</text>
</comment>
<sequence>MTSMKVIFAFLAVVLALATAAPSWGHKSHEHVVIHVPYKVHTVHHHHVKKIHIPVVKKVIIEEPHHYEHIEHHGGWW</sequence>
<gene>
    <name evidence="2" type="ORF">WA026_013216</name>
</gene>
<accession>A0AAW1UN79</accession>
<dbReference type="AlphaFoldDB" id="A0AAW1UN79"/>
<name>A0AAW1UN79_9CUCU</name>
<proteinExistence type="predicted"/>
<protein>
    <submittedName>
        <fullName evidence="2">Uncharacterized protein</fullName>
    </submittedName>
</protein>
<reference evidence="2 3" key="1">
    <citation type="submission" date="2023-03" db="EMBL/GenBank/DDBJ databases">
        <title>Genome insight into feeding habits of ladybird beetles.</title>
        <authorList>
            <person name="Li H.-S."/>
            <person name="Huang Y.-H."/>
            <person name="Pang H."/>
        </authorList>
    </citation>
    <scope>NUCLEOTIDE SEQUENCE [LARGE SCALE GENOMIC DNA]</scope>
    <source>
        <strain evidence="2">SYSU_2023b</strain>
        <tissue evidence="2">Whole body</tissue>
    </source>
</reference>
<evidence type="ECO:0000256" key="1">
    <source>
        <dbReference type="SAM" id="SignalP"/>
    </source>
</evidence>